<organism evidence="5 6">
    <name type="scientific">Fictibacillus nanhaiensis</name>
    <dbReference type="NCBI Taxonomy" id="742169"/>
    <lineage>
        <taxon>Bacteria</taxon>
        <taxon>Bacillati</taxon>
        <taxon>Bacillota</taxon>
        <taxon>Bacilli</taxon>
        <taxon>Bacillales</taxon>
        <taxon>Fictibacillaceae</taxon>
        <taxon>Fictibacillus</taxon>
    </lineage>
</organism>
<keyword evidence="1" id="KW-0808">Transferase</keyword>
<dbReference type="InterPro" id="IPR051531">
    <property type="entry name" value="N-acetyltransferase"/>
</dbReference>
<dbReference type="Gene3D" id="3.40.630.30">
    <property type="match status" value="1"/>
</dbReference>
<keyword evidence="6" id="KW-1185">Reference proteome</keyword>
<evidence type="ECO:0000256" key="2">
    <source>
        <dbReference type="ARBA" id="ARBA00023315"/>
    </source>
</evidence>
<evidence type="ECO:0000256" key="3">
    <source>
        <dbReference type="ARBA" id="ARBA00038502"/>
    </source>
</evidence>
<keyword evidence="2" id="KW-0012">Acyltransferase</keyword>
<dbReference type="InterPro" id="IPR000182">
    <property type="entry name" value="GNAT_dom"/>
</dbReference>
<dbReference type="SUPFAM" id="SSF55729">
    <property type="entry name" value="Acyl-CoA N-acyltransferases (Nat)"/>
    <property type="match status" value="1"/>
</dbReference>
<dbReference type="Proteomes" id="UP001296923">
    <property type="component" value="Unassembled WGS sequence"/>
</dbReference>
<comment type="caution">
    <text evidence="5">The sequence shown here is derived from an EMBL/GenBank/DDBJ whole genome shotgun (WGS) entry which is preliminary data.</text>
</comment>
<dbReference type="InterPro" id="IPR016181">
    <property type="entry name" value="Acyl_CoA_acyltransferase"/>
</dbReference>
<evidence type="ECO:0000256" key="1">
    <source>
        <dbReference type="ARBA" id="ARBA00022679"/>
    </source>
</evidence>
<feature type="domain" description="N-acetyltransferase" evidence="4">
    <location>
        <begin position="7"/>
        <end position="169"/>
    </location>
</feature>
<comment type="similarity">
    <text evidence="3">Belongs to the acetyltransferase family. RimJ subfamily.</text>
</comment>
<name>A0ABS2ZJ16_9BACL</name>
<dbReference type="RefSeq" id="WP_205724204.1">
    <property type="nucleotide sequence ID" value="NZ_JAFHKR010000032.1"/>
</dbReference>
<accession>A0ABS2ZJ16</accession>
<evidence type="ECO:0000313" key="5">
    <source>
        <dbReference type="EMBL" id="MBN3552874.1"/>
    </source>
</evidence>
<dbReference type="PANTHER" id="PTHR43792">
    <property type="entry name" value="GNAT FAMILY, PUTATIVE (AFU_ORTHOLOGUE AFUA_3G00765)-RELATED-RELATED"/>
    <property type="match status" value="1"/>
</dbReference>
<dbReference type="PANTHER" id="PTHR43792:SF8">
    <property type="entry name" value="[RIBOSOMAL PROTEIN US5]-ALANINE N-ACETYLTRANSFERASE"/>
    <property type="match status" value="1"/>
</dbReference>
<dbReference type="Pfam" id="PF13302">
    <property type="entry name" value="Acetyltransf_3"/>
    <property type="match status" value="1"/>
</dbReference>
<sequence>MLQKDRIRFREMLVEDWKAVHRYASQDIVSQYQPWGPNQEDDSIAYVNEVINDANRNPRKRYAFAIVEKQANLLIGAGELQITSLTNRVGEIGYVFHPDYWGKGFATEAGQLLLKFGFDDLQLHRIFATCDPRNKASEKVLKKLDMKLEGVIRESILLKDGWRDSLLFSMLEHEWTDKKGLK</sequence>
<evidence type="ECO:0000313" key="6">
    <source>
        <dbReference type="Proteomes" id="UP001296923"/>
    </source>
</evidence>
<proteinExistence type="inferred from homology"/>
<dbReference type="EMBL" id="JAFHKR010000032">
    <property type="protein sequence ID" value="MBN3552874.1"/>
    <property type="molecule type" value="Genomic_DNA"/>
</dbReference>
<evidence type="ECO:0000259" key="4">
    <source>
        <dbReference type="PROSITE" id="PS51186"/>
    </source>
</evidence>
<dbReference type="PROSITE" id="PS51186">
    <property type="entry name" value="GNAT"/>
    <property type="match status" value="1"/>
</dbReference>
<protein>
    <submittedName>
        <fullName evidence="5">GNAT family N-acetyltransferase</fullName>
    </submittedName>
</protein>
<gene>
    <name evidence="5" type="ORF">JYA63_01195</name>
</gene>
<reference evidence="5 6" key="1">
    <citation type="submission" date="2021-01" db="EMBL/GenBank/DDBJ databases">
        <title>Genome Sequencing of Type Strains.</title>
        <authorList>
            <person name="Lemaire J.F."/>
            <person name="Inderbitzin P."/>
            <person name="Collins S.B."/>
            <person name="Wespe N."/>
            <person name="Knight-Connoni V."/>
        </authorList>
    </citation>
    <scope>NUCLEOTIDE SEQUENCE [LARGE SCALE GENOMIC DNA]</scope>
    <source>
        <strain evidence="5 6">DSM 23009</strain>
    </source>
</reference>